<dbReference type="KEGG" id="marz:MARA_34920"/>
<reference evidence="14 15" key="1">
    <citation type="journal article" date="2019" name="Emerg. Microbes Infect.">
        <title>Comprehensive subspecies identification of 175 nontuberculous mycobacteria species based on 7547 genomic profiles.</title>
        <authorList>
            <person name="Matsumoto Y."/>
            <person name="Kinjo T."/>
            <person name="Motooka D."/>
            <person name="Nabeya D."/>
            <person name="Jung N."/>
            <person name="Uechi K."/>
            <person name="Horii T."/>
            <person name="Iida T."/>
            <person name="Fujita J."/>
            <person name="Nakamura S."/>
        </authorList>
    </citation>
    <scope>NUCLEOTIDE SEQUENCE [LARGE SCALE GENOMIC DNA]</scope>
    <source>
        <strain evidence="14 15">JCM 18538</strain>
    </source>
</reference>
<dbReference type="InterPro" id="IPR051676">
    <property type="entry name" value="UPF0053_domain"/>
</dbReference>
<evidence type="ECO:0000256" key="3">
    <source>
        <dbReference type="ARBA" id="ARBA00022475"/>
    </source>
</evidence>
<dbReference type="PROSITE" id="PS51371">
    <property type="entry name" value="CBS"/>
    <property type="match status" value="2"/>
</dbReference>
<organism evidence="14 15">
    <name type="scientific">Mycolicibacterium arabiense</name>
    <dbReference type="NCBI Taxonomy" id="1286181"/>
    <lineage>
        <taxon>Bacteria</taxon>
        <taxon>Bacillati</taxon>
        <taxon>Actinomycetota</taxon>
        <taxon>Actinomycetes</taxon>
        <taxon>Mycobacteriales</taxon>
        <taxon>Mycobacteriaceae</taxon>
        <taxon>Mycolicibacterium</taxon>
    </lineage>
</organism>
<feature type="transmembrane region" description="Helical" evidence="11">
    <location>
        <begin position="63"/>
        <end position="83"/>
    </location>
</feature>
<dbReference type="InterPro" id="IPR005170">
    <property type="entry name" value="Transptr-assoc_dom"/>
</dbReference>
<feature type="domain" description="CBS" evidence="12">
    <location>
        <begin position="226"/>
        <end position="286"/>
    </location>
</feature>
<keyword evidence="15" id="KW-1185">Reference proteome</keyword>
<dbReference type="SUPFAM" id="SSF54631">
    <property type="entry name" value="CBS-domain pair"/>
    <property type="match status" value="1"/>
</dbReference>
<geneLocation type="plasmid" evidence="15">
    <name>pjcm18538 dna</name>
</geneLocation>
<dbReference type="Pfam" id="PF03471">
    <property type="entry name" value="CorC_HlyC"/>
    <property type="match status" value="1"/>
</dbReference>
<keyword evidence="8 10" id="KW-0472">Membrane</keyword>
<keyword evidence="4 10" id="KW-0812">Transmembrane</keyword>
<dbReference type="PROSITE" id="PS51846">
    <property type="entry name" value="CNNM"/>
    <property type="match status" value="1"/>
</dbReference>
<dbReference type="SMART" id="SM01091">
    <property type="entry name" value="CorC_HlyC"/>
    <property type="match status" value="1"/>
</dbReference>
<sequence length="452" mass="48497">MVTAAGAVALGVVVVLLITALTGYFVAQEFAFMAVDRSRLKARASDGDGASQRALAVTRRTSFMLSGAQLGITVTGLLVGYVAEPLIGQGVGTLLGGVNVPTGVGVAVGAAFALLFSTFVQMLFGELFPKNLAIARPEPVARALALSTTWYLRLFGWLIWLFDQSSNVLLRLLRIEPVHDVEHSATARDLEHIVAVSRDTGELPRELSALLARTLDFPTRTAEHAMVPRSRIDVVTASEPVRDVLESMAIGHTRYPVVGDDGATLLGIIHLLDLLDPTITDGTADLHCRTAVVVPTTMPLPRVLSVLRNADDEMALVIDEYGGLAGALTIEDLAEELVGEIDDEHDTTTDEAVTEADGWLVPGRTALDEVERLLDESLPDGDYETLAGLVIAEYGELPATGCRVEIPLPIEPAQLVSDQSPTRRSLVAEVRRVENRVPASIFVAVQTTEDDR</sequence>
<evidence type="ECO:0000256" key="2">
    <source>
        <dbReference type="ARBA" id="ARBA00006337"/>
    </source>
</evidence>
<dbReference type="Pfam" id="PF00571">
    <property type="entry name" value="CBS"/>
    <property type="match status" value="2"/>
</dbReference>
<dbReference type="EMBL" id="AP022593">
    <property type="protein sequence ID" value="BBY50024.1"/>
    <property type="molecule type" value="Genomic_DNA"/>
</dbReference>
<dbReference type="Pfam" id="PF01595">
    <property type="entry name" value="CNNM"/>
    <property type="match status" value="1"/>
</dbReference>
<dbReference type="InterPro" id="IPR044751">
    <property type="entry name" value="Ion_transp-like_CBS"/>
</dbReference>
<dbReference type="Gene3D" id="3.30.465.10">
    <property type="match status" value="1"/>
</dbReference>
<feature type="transmembrane region" description="Helical" evidence="11">
    <location>
        <begin position="6"/>
        <end position="27"/>
    </location>
</feature>
<evidence type="ECO:0000256" key="6">
    <source>
        <dbReference type="ARBA" id="ARBA00022989"/>
    </source>
</evidence>
<keyword evidence="5" id="KW-0677">Repeat</keyword>
<dbReference type="InterPro" id="IPR016169">
    <property type="entry name" value="FAD-bd_PCMH_sub2"/>
</dbReference>
<evidence type="ECO:0000256" key="1">
    <source>
        <dbReference type="ARBA" id="ARBA00004651"/>
    </source>
</evidence>
<feature type="domain" description="CBS" evidence="12">
    <location>
        <begin position="287"/>
        <end position="344"/>
    </location>
</feature>
<evidence type="ECO:0000256" key="11">
    <source>
        <dbReference type="SAM" id="Phobius"/>
    </source>
</evidence>
<evidence type="ECO:0000313" key="15">
    <source>
        <dbReference type="Proteomes" id="UP000467428"/>
    </source>
</evidence>
<evidence type="ECO:0000256" key="5">
    <source>
        <dbReference type="ARBA" id="ARBA00022737"/>
    </source>
</evidence>
<dbReference type="GO" id="GO:0005886">
    <property type="term" value="C:plasma membrane"/>
    <property type="evidence" value="ECO:0007669"/>
    <property type="project" value="UniProtKB-SubCell"/>
</dbReference>
<accession>A0A7I7RZE8</accession>
<comment type="subcellular location">
    <subcellularLocation>
        <location evidence="1">Cell membrane</location>
        <topology evidence="1">Multi-pass membrane protein</topology>
    </subcellularLocation>
</comment>
<name>A0A7I7RZE8_9MYCO</name>
<gene>
    <name evidence="14" type="ORF">MARA_34920</name>
</gene>
<evidence type="ECO:0000256" key="10">
    <source>
        <dbReference type="PROSITE-ProRule" id="PRU01193"/>
    </source>
</evidence>
<feature type="transmembrane region" description="Helical" evidence="11">
    <location>
        <begin position="140"/>
        <end position="162"/>
    </location>
</feature>
<keyword evidence="7 9" id="KW-0129">CBS domain</keyword>
<evidence type="ECO:0000256" key="7">
    <source>
        <dbReference type="ARBA" id="ARBA00023122"/>
    </source>
</evidence>
<dbReference type="PANTHER" id="PTHR43099">
    <property type="entry name" value="UPF0053 PROTEIN YRKA"/>
    <property type="match status" value="1"/>
</dbReference>
<feature type="domain" description="CNNM transmembrane" evidence="13">
    <location>
        <begin position="4"/>
        <end position="207"/>
    </location>
</feature>
<dbReference type="AlphaFoldDB" id="A0A7I7RZE8"/>
<dbReference type="CDD" id="cd04590">
    <property type="entry name" value="CBS_pair_CorC_HlyC_assoc"/>
    <property type="match status" value="1"/>
</dbReference>
<dbReference type="InterPro" id="IPR036318">
    <property type="entry name" value="FAD-bd_PCMH-like_sf"/>
</dbReference>
<dbReference type="InterPro" id="IPR000644">
    <property type="entry name" value="CBS_dom"/>
</dbReference>
<proteinExistence type="inferred from homology"/>
<dbReference type="Proteomes" id="UP000467428">
    <property type="component" value="Chromosome"/>
</dbReference>
<keyword evidence="6 10" id="KW-1133">Transmembrane helix</keyword>
<evidence type="ECO:0000259" key="12">
    <source>
        <dbReference type="PROSITE" id="PS51371"/>
    </source>
</evidence>
<evidence type="ECO:0000313" key="14">
    <source>
        <dbReference type="EMBL" id="BBY50024.1"/>
    </source>
</evidence>
<dbReference type="SUPFAM" id="SSF56176">
    <property type="entry name" value="FAD-binding/transporter-associated domain-like"/>
    <property type="match status" value="1"/>
</dbReference>
<dbReference type="RefSeq" id="WP_163919559.1">
    <property type="nucleotide sequence ID" value="NZ_AP022593.1"/>
</dbReference>
<comment type="similarity">
    <text evidence="2">Belongs to the UPF0053 family.</text>
</comment>
<dbReference type="Gene3D" id="3.10.580.10">
    <property type="entry name" value="CBS-domain"/>
    <property type="match status" value="1"/>
</dbReference>
<keyword evidence="3" id="KW-1003">Cell membrane</keyword>
<dbReference type="GO" id="GO:0050660">
    <property type="term" value="F:flavin adenine dinucleotide binding"/>
    <property type="evidence" value="ECO:0007669"/>
    <property type="project" value="InterPro"/>
</dbReference>
<evidence type="ECO:0000256" key="8">
    <source>
        <dbReference type="ARBA" id="ARBA00023136"/>
    </source>
</evidence>
<evidence type="ECO:0000259" key="13">
    <source>
        <dbReference type="PROSITE" id="PS51846"/>
    </source>
</evidence>
<protein>
    <submittedName>
        <fullName evidence="14">Membrane protein</fullName>
    </submittedName>
</protein>
<evidence type="ECO:0000256" key="9">
    <source>
        <dbReference type="PROSITE-ProRule" id="PRU00703"/>
    </source>
</evidence>
<feature type="transmembrane region" description="Helical" evidence="11">
    <location>
        <begin position="103"/>
        <end position="128"/>
    </location>
</feature>
<dbReference type="PANTHER" id="PTHR43099:SF6">
    <property type="entry name" value="UPF0053 PROTEIN RV1842C"/>
    <property type="match status" value="1"/>
</dbReference>
<evidence type="ECO:0000256" key="4">
    <source>
        <dbReference type="ARBA" id="ARBA00022692"/>
    </source>
</evidence>
<dbReference type="InterPro" id="IPR046342">
    <property type="entry name" value="CBS_dom_sf"/>
</dbReference>
<dbReference type="InterPro" id="IPR002550">
    <property type="entry name" value="CNNM"/>
</dbReference>